<evidence type="ECO:0000256" key="1">
    <source>
        <dbReference type="ARBA" id="ARBA00022729"/>
    </source>
</evidence>
<reference evidence="5 6" key="1">
    <citation type="submission" date="2024-02" db="EMBL/GenBank/DDBJ databases">
        <authorList>
            <person name="Vignale AGUSTIN F."/>
            <person name="Sosa J E."/>
            <person name="Modenutti C."/>
        </authorList>
    </citation>
    <scope>NUCLEOTIDE SEQUENCE [LARGE SCALE GENOMIC DNA]</scope>
</reference>
<dbReference type="EMBL" id="CAUOFW020007380">
    <property type="protein sequence ID" value="CAK9179004.1"/>
    <property type="molecule type" value="Genomic_DNA"/>
</dbReference>
<dbReference type="SUPFAM" id="SSF101148">
    <property type="entry name" value="Plant invertase/pectin methylesterase inhibitor"/>
    <property type="match status" value="1"/>
</dbReference>
<dbReference type="NCBIfam" id="TIGR01614">
    <property type="entry name" value="PME_inhib"/>
    <property type="match status" value="1"/>
</dbReference>
<dbReference type="Proteomes" id="UP001642360">
    <property type="component" value="Unassembled WGS sequence"/>
</dbReference>
<comment type="similarity">
    <text evidence="3">Belongs to the PMEI family.</text>
</comment>
<evidence type="ECO:0000256" key="2">
    <source>
        <dbReference type="ARBA" id="ARBA00023157"/>
    </source>
</evidence>
<dbReference type="Gene3D" id="1.20.140.40">
    <property type="entry name" value="Invertase/pectin methylesterase inhibitor family protein"/>
    <property type="match status" value="1"/>
</dbReference>
<keyword evidence="6" id="KW-1185">Reference proteome</keyword>
<comment type="caution">
    <text evidence="5">The sequence shown here is derived from an EMBL/GenBank/DDBJ whole genome shotgun (WGS) entry which is preliminary data.</text>
</comment>
<organism evidence="5 6">
    <name type="scientific">Ilex paraguariensis</name>
    <name type="common">yerba mate</name>
    <dbReference type="NCBI Taxonomy" id="185542"/>
    <lineage>
        <taxon>Eukaryota</taxon>
        <taxon>Viridiplantae</taxon>
        <taxon>Streptophyta</taxon>
        <taxon>Embryophyta</taxon>
        <taxon>Tracheophyta</taxon>
        <taxon>Spermatophyta</taxon>
        <taxon>Magnoliopsida</taxon>
        <taxon>eudicotyledons</taxon>
        <taxon>Gunneridae</taxon>
        <taxon>Pentapetalae</taxon>
        <taxon>asterids</taxon>
        <taxon>campanulids</taxon>
        <taxon>Aquifoliales</taxon>
        <taxon>Aquifoliaceae</taxon>
        <taxon>Ilex</taxon>
    </lineage>
</organism>
<accession>A0ABC8UB50</accession>
<dbReference type="Pfam" id="PF04043">
    <property type="entry name" value="PMEI"/>
    <property type="match status" value="1"/>
</dbReference>
<evidence type="ECO:0000313" key="6">
    <source>
        <dbReference type="Proteomes" id="UP001642360"/>
    </source>
</evidence>
<proteinExistence type="inferred from homology"/>
<dbReference type="PANTHER" id="PTHR35357">
    <property type="entry name" value="OS02G0537100 PROTEIN"/>
    <property type="match status" value="1"/>
</dbReference>
<name>A0ABC8UB50_9AQUA</name>
<dbReference type="InterPro" id="IPR006501">
    <property type="entry name" value="Pectinesterase_inhib_dom"/>
</dbReference>
<gene>
    <name evidence="5" type="ORF">ILEXP_LOCUS48937</name>
</gene>
<dbReference type="InterPro" id="IPR035513">
    <property type="entry name" value="Invertase/methylesterase_inhib"/>
</dbReference>
<protein>
    <recommendedName>
        <fullName evidence="4">Pectinesterase inhibitor domain-containing protein</fullName>
    </recommendedName>
</protein>
<dbReference type="AlphaFoldDB" id="A0ABC8UB50"/>
<evidence type="ECO:0000313" key="5">
    <source>
        <dbReference type="EMBL" id="CAK9179004.1"/>
    </source>
</evidence>
<evidence type="ECO:0000256" key="3">
    <source>
        <dbReference type="ARBA" id="ARBA00038471"/>
    </source>
</evidence>
<keyword evidence="1" id="KW-0732">Signal</keyword>
<feature type="domain" description="Pectinesterase inhibitor" evidence="4">
    <location>
        <begin position="6"/>
        <end position="98"/>
    </location>
</feature>
<dbReference type="PANTHER" id="PTHR35357:SF17">
    <property type="entry name" value="PECTINESTERASE INHIBITOR 12"/>
    <property type="match status" value="1"/>
</dbReference>
<keyword evidence="2" id="KW-1015">Disulfide bond</keyword>
<sequence length="106" mass="11675">MKEDITYMTKLLKKKGLNKSVKNSLTACSDLYSQTLDDPSDAVLSYKSKNFYEVNQDISAASTAAASCEDGYKERGVASPLTQRNDKMVQLSAIGLNIVNLYARVQ</sequence>
<evidence type="ECO:0000259" key="4">
    <source>
        <dbReference type="Pfam" id="PF04043"/>
    </source>
</evidence>